<dbReference type="Proteomes" id="UP001144297">
    <property type="component" value="Unassembled WGS sequence"/>
</dbReference>
<comment type="similarity">
    <text evidence="1">Belongs to the YggT family.</text>
</comment>
<keyword evidence="4" id="KW-1185">Reference proteome</keyword>
<feature type="transmembrane region" description="Helical" evidence="2">
    <location>
        <begin position="7"/>
        <end position="35"/>
    </location>
</feature>
<proteinExistence type="inferred from homology"/>
<dbReference type="PANTHER" id="PTHR33219:SF14">
    <property type="entry name" value="PROTEIN COFACTOR ASSEMBLY OF COMPLEX C SUBUNIT B CCB3, CHLOROPLASTIC-RELATED"/>
    <property type="match status" value="1"/>
</dbReference>
<evidence type="ECO:0000256" key="2">
    <source>
        <dbReference type="SAM" id="Phobius"/>
    </source>
</evidence>
<keyword evidence="2" id="KW-1133">Transmembrane helix</keyword>
<dbReference type="GO" id="GO:0016020">
    <property type="term" value="C:membrane"/>
    <property type="evidence" value="ECO:0007669"/>
    <property type="project" value="InterPro"/>
</dbReference>
<dbReference type="EMBL" id="BSDX01000001">
    <property type="protein sequence ID" value="GLI52832.1"/>
    <property type="molecule type" value="Genomic_DNA"/>
</dbReference>
<dbReference type="InterPro" id="IPR003425">
    <property type="entry name" value="CCB3/YggT"/>
</dbReference>
<protein>
    <submittedName>
        <fullName evidence="3">YggT family protein</fullName>
    </submittedName>
</protein>
<evidence type="ECO:0000313" key="4">
    <source>
        <dbReference type="Proteomes" id="UP001144297"/>
    </source>
</evidence>
<gene>
    <name evidence="3" type="ORF">TISLANDTSLP1_05250</name>
</gene>
<keyword evidence="2" id="KW-0472">Membrane</keyword>
<organism evidence="3 4">
    <name type="scientific">Thermodesulfovibrio yellowstonii</name>
    <dbReference type="NCBI Taxonomy" id="28262"/>
    <lineage>
        <taxon>Bacteria</taxon>
        <taxon>Pseudomonadati</taxon>
        <taxon>Nitrospirota</taxon>
        <taxon>Thermodesulfovibrionia</taxon>
        <taxon>Thermodesulfovibrionales</taxon>
        <taxon>Thermodesulfovibrionaceae</taxon>
        <taxon>Thermodesulfovibrio</taxon>
    </lineage>
</organism>
<feature type="transmembrane region" description="Helical" evidence="2">
    <location>
        <begin position="70"/>
        <end position="87"/>
    </location>
</feature>
<dbReference type="PANTHER" id="PTHR33219">
    <property type="entry name" value="YLMG HOMOLOG PROTEIN 2, CHLOROPLASTIC"/>
    <property type="match status" value="1"/>
</dbReference>
<comment type="caution">
    <text evidence="3">The sequence shown here is derived from an EMBL/GenBank/DDBJ whole genome shotgun (WGS) entry which is preliminary data.</text>
</comment>
<dbReference type="AlphaFoldDB" id="A0A9W6LJM2"/>
<evidence type="ECO:0000313" key="3">
    <source>
        <dbReference type="EMBL" id="GLI52832.1"/>
    </source>
</evidence>
<evidence type="ECO:0000256" key="1">
    <source>
        <dbReference type="ARBA" id="ARBA00010894"/>
    </source>
</evidence>
<sequence length="102" mass="11753">MFIIGNFLIAIANVLDIILTIYSFIVIIAAVISWVNPDPYNPIVRFLYRVTEPLLRPIRKLLPFRLPVDISPLILLLIIYFLQRFLISSLIELGYRIKGGIL</sequence>
<reference evidence="3" key="1">
    <citation type="submission" date="2022-12" db="EMBL/GenBank/DDBJ databases">
        <title>Reference genome sequencing for broad-spectrum identification of bacterial and archaeal isolates by mass spectrometry.</title>
        <authorList>
            <person name="Sekiguchi Y."/>
            <person name="Tourlousse D.M."/>
        </authorList>
    </citation>
    <scope>NUCLEOTIDE SEQUENCE</scope>
    <source>
        <strain evidence="3">TSL-P1</strain>
    </source>
</reference>
<accession>A0A9W6LJM2</accession>
<dbReference type="Pfam" id="PF02325">
    <property type="entry name" value="CCB3_YggT"/>
    <property type="match status" value="1"/>
</dbReference>
<keyword evidence="2" id="KW-0812">Transmembrane</keyword>
<name>A0A9W6LJM2_9BACT</name>